<dbReference type="Pfam" id="PF02311">
    <property type="entry name" value="AraC_binding"/>
    <property type="match status" value="1"/>
</dbReference>
<dbReference type="SMART" id="SM00342">
    <property type="entry name" value="HTH_ARAC"/>
    <property type="match status" value="1"/>
</dbReference>
<keyword evidence="2" id="KW-0238">DNA-binding</keyword>
<dbReference type="PRINTS" id="PR00032">
    <property type="entry name" value="HTHARAC"/>
</dbReference>
<keyword evidence="3" id="KW-0804">Transcription</keyword>
<feature type="domain" description="HTH araC/xylS-type" evidence="4">
    <location>
        <begin position="179"/>
        <end position="277"/>
    </location>
</feature>
<dbReference type="STRING" id="1936003.STSP2_02265"/>
<sequence>MIEWSVDIRTTRYLPSFEVPIHVEVEVQEDESYCHEGRFYKEQKHVIILFTYSGQGLFIDRDGKYELNPGSCLLCYPGATDICYKYPPGHKEPWRFLWFGFAGGSTRDKTSDLLDRFGPVYELTFNSKMIERLELLRAYNDVIYEMSPFEGSRLVLDVLCELGESTSANSVSQSNLLMQRTLKLIDAQLNEKISVNGIARTLKVSREHLSRVFKESTGTTLQKYIIDRKLKIACKLLNETNLSIKQITVRLGFNDQRNFSRTFHKKTGMTPRDFRNANLEIIL</sequence>
<dbReference type="SUPFAM" id="SSF51215">
    <property type="entry name" value="Regulatory protein AraC"/>
    <property type="match status" value="1"/>
</dbReference>
<dbReference type="Gene3D" id="2.60.120.280">
    <property type="entry name" value="Regulatory protein AraC"/>
    <property type="match status" value="1"/>
</dbReference>
<dbReference type="KEGG" id="alus:STSP2_02265"/>
<dbReference type="GO" id="GO:0043565">
    <property type="term" value="F:sequence-specific DNA binding"/>
    <property type="evidence" value="ECO:0007669"/>
    <property type="project" value="InterPro"/>
</dbReference>
<keyword evidence="6" id="KW-1185">Reference proteome</keyword>
<dbReference type="InterPro" id="IPR003313">
    <property type="entry name" value="AraC-bd"/>
</dbReference>
<evidence type="ECO:0000313" key="5">
    <source>
        <dbReference type="EMBL" id="AQT69079.1"/>
    </source>
</evidence>
<dbReference type="PANTHER" id="PTHR43280:SF2">
    <property type="entry name" value="HTH-TYPE TRANSCRIPTIONAL REGULATOR EXSA"/>
    <property type="match status" value="1"/>
</dbReference>
<dbReference type="InterPro" id="IPR009057">
    <property type="entry name" value="Homeodomain-like_sf"/>
</dbReference>
<evidence type="ECO:0000313" key="6">
    <source>
        <dbReference type="Proteomes" id="UP000189674"/>
    </source>
</evidence>
<gene>
    <name evidence="5" type="primary">soxS</name>
    <name evidence="5" type="ORF">STSP2_02265</name>
</gene>
<dbReference type="InterPro" id="IPR018060">
    <property type="entry name" value="HTH_AraC"/>
</dbReference>
<protein>
    <submittedName>
        <fullName evidence="5">Regulatory protein SoxS</fullName>
    </submittedName>
</protein>
<dbReference type="PANTHER" id="PTHR43280">
    <property type="entry name" value="ARAC-FAMILY TRANSCRIPTIONAL REGULATOR"/>
    <property type="match status" value="1"/>
</dbReference>
<evidence type="ECO:0000256" key="2">
    <source>
        <dbReference type="ARBA" id="ARBA00023125"/>
    </source>
</evidence>
<dbReference type="AlphaFoldDB" id="A0A1U9NME2"/>
<dbReference type="SUPFAM" id="SSF46689">
    <property type="entry name" value="Homeodomain-like"/>
    <property type="match status" value="2"/>
</dbReference>
<proteinExistence type="predicted"/>
<evidence type="ECO:0000256" key="3">
    <source>
        <dbReference type="ARBA" id="ARBA00023163"/>
    </source>
</evidence>
<organism evidence="5 6">
    <name type="scientific">Anaerohalosphaera lusitana</name>
    <dbReference type="NCBI Taxonomy" id="1936003"/>
    <lineage>
        <taxon>Bacteria</taxon>
        <taxon>Pseudomonadati</taxon>
        <taxon>Planctomycetota</taxon>
        <taxon>Phycisphaerae</taxon>
        <taxon>Sedimentisphaerales</taxon>
        <taxon>Anaerohalosphaeraceae</taxon>
        <taxon>Anaerohalosphaera</taxon>
    </lineage>
</organism>
<dbReference type="EMBL" id="CP019791">
    <property type="protein sequence ID" value="AQT69079.1"/>
    <property type="molecule type" value="Genomic_DNA"/>
</dbReference>
<dbReference type="PROSITE" id="PS01124">
    <property type="entry name" value="HTH_ARAC_FAMILY_2"/>
    <property type="match status" value="1"/>
</dbReference>
<reference evidence="6" key="1">
    <citation type="submission" date="2017-02" db="EMBL/GenBank/DDBJ databases">
        <title>Comparative genomics and description of representatives of a novel lineage of planctomycetes thriving in anoxic sediments.</title>
        <authorList>
            <person name="Spring S."/>
            <person name="Bunk B."/>
            <person name="Sproer C."/>
        </authorList>
    </citation>
    <scope>NUCLEOTIDE SEQUENCE [LARGE SCALE GENOMIC DNA]</scope>
    <source>
        <strain evidence="6">ST-NAGAB-D1</strain>
    </source>
</reference>
<dbReference type="Pfam" id="PF12833">
    <property type="entry name" value="HTH_18"/>
    <property type="match status" value="1"/>
</dbReference>
<evidence type="ECO:0000256" key="1">
    <source>
        <dbReference type="ARBA" id="ARBA00023015"/>
    </source>
</evidence>
<evidence type="ECO:0000259" key="4">
    <source>
        <dbReference type="PROSITE" id="PS01124"/>
    </source>
</evidence>
<accession>A0A1U9NME2</accession>
<dbReference type="InterPro" id="IPR020449">
    <property type="entry name" value="Tscrpt_reg_AraC-type_HTH"/>
</dbReference>
<keyword evidence="1" id="KW-0805">Transcription regulation</keyword>
<dbReference type="InterPro" id="IPR037923">
    <property type="entry name" value="HTH-like"/>
</dbReference>
<dbReference type="RefSeq" id="WP_146662608.1">
    <property type="nucleotide sequence ID" value="NZ_CP019791.1"/>
</dbReference>
<dbReference type="Proteomes" id="UP000189674">
    <property type="component" value="Chromosome"/>
</dbReference>
<dbReference type="OrthoDB" id="273555at2"/>
<dbReference type="Gene3D" id="1.10.10.60">
    <property type="entry name" value="Homeodomain-like"/>
    <property type="match status" value="2"/>
</dbReference>
<name>A0A1U9NME2_9BACT</name>
<dbReference type="GO" id="GO:0003700">
    <property type="term" value="F:DNA-binding transcription factor activity"/>
    <property type="evidence" value="ECO:0007669"/>
    <property type="project" value="InterPro"/>
</dbReference>